<sequence>MTTFEKLKDKIHSRSNSNFHFDKLDWEVQVWIKGLCEIIDEGKFINITMKEDSFSLYRSAMKENEK</sequence>
<dbReference type="AlphaFoldDB" id="A0A0F9GNA8"/>
<dbReference type="EMBL" id="LAZR01025753">
    <property type="protein sequence ID" value="KKL70910.1"/>
    <property type="molecule type" value="Genomic_DNA"/>
</dbReference>
<accession>A0A0F9GNA8</accession>
<reference evidence="1" key="1">
    <citation type="journal article" date="2015" name="Nature">
        <title>Complex archaea that bridge the gap between prokaryotes and eukaryotes.</title>
        <authorList>
            <person name="Spang A."/>
            <person name="Saw J.H."/>
            <person name="Jorgensen S.L."/>
            <person name="Zaremba-Niedzwiedzka K."/>
            <person name="Martijn J."/>
            <person name="Lind A.E."/>
            <person name="van Eijk R."/>
            <person name="Schleper C."/>
            <person name="Guy L."/>
            <person name="Ettema T.J."/>
        </authorList>
    </citation>
    <scope>NUCLEOTIDE SEQUENCE</scope>
</reference>
<evidence type="ECO:0000313" key="1">
    <source>
        <dbReference type="EMBL" id="KKL70910.1"/>
    </source>
</evidence>
<comment type="caution">
    <text evidence="1">The sequence shown here is derived from an EMBL/GenBank/DDBJ whole genome shotgun (WGS) entry which is preliminary data.</text>
</comment>
<protein>
    <submittedName>
        <fullName evidence="1">Uncharacterized protein</fullName>
    </submittedName>
</protein>
<organism evidence="1">
    <name type="scientific">marine sediment metagenome</name>
    <dbReference type="NCBI Taxonomy" id="412755"/>
    <lineage>
        <taxon>unclassified sequences</taxon>
        <taxon>metagenomes</taxon>
        <taxon>ecological metagenomes</taxon>
    </lineage>
</organism>
<gene>
    <name evidence="1" type="ORF">LCGC14_2100230</name>
</gene>
<name>A0A0F9GNA8_9ZZZZ</name>
<proteinExistence type="predicted"/>